<gene>
    <name evidence="2" type="ORF">G6N74_19785</name>
</gene>
<evidence type="ECO:0000313" key="3">
    <source>
        <dbReference type="Proteomes" id="UP000481252"/>
    </source>
</evidence>
<keyword evidence="1" id="KW-0472">Membrane</keyword>
<dbReference type="AlphaFoldDB" id="A0A7C9R9M7"/>
<protein>
    <submittedName>
        <fullName evidence="2">Uncharacterized protein</fullName>
    </submittedName>
</protein>
<sequence>MQQNRLYLIIGALVVAVIALGIYVYREESKPSGVELRIDDSGVSVQEN</sequence>
<evidence type="ECO:0000313" key="2">
    <source>
        <dbReference type="EMBL" id="NGN43316.1"/>
    </source>
</evidence>
<proteinExistence type="predicted"/>
<dbReference type="RefSeq" id="WP_165119718.1">
    <property type="nucleotide sequence ID" value="NZ_JAAKZG010000009.1"/>
</dbReference>
<name>A0A7C9R9M7_9HYPH</name>
<dbReference type="EMBL" id="JAAKZG010000009">
    <property type="protein sequence ID" value="NGN43316.1"/>
    <property type="molecule type" value="Genomic_DNA"/>
</dbReference>
<organism evidence="2 3">
    <name type="scientific">Mesorhizobium zhangyense</name>
    <dbReference type="NCBI Taxonomy" id="1776730"/>
    <lineage>
        <taxon>Bacteria</taxon>
        <taxon>Pseudomonadati</taxon>
        <taxon>Pseudomonadota</taxon>
        <taxon>Alphaproteobacteria</taxon>
        <taxon>Hyphomicrobiales</taxon>
        <taxon>Phyllobacteriaceae</taxon>
        <taxon>Mesorhizobium</taxon>
    </lineage>
</organism>
<comment type="caution">
    <text evidence="2">The sequence shown here is derived from an EMBL/GenBank/DDBJ whole genome shotgun (WGS) entry which is preliminary data.</text>
</comment>
<keyword evidence="1" id="KW-0812">Transmembrane</keyword>
<feature type="transmembrane region" description="Helical" evidence="1">
    <location>
        <begin position="6"/>
        <end position="25"/>
    </location>
</feature>
<accession>A0A7C9R9M7</accession>
<reference evidence="2 3" key="1">
    <citation type="submission" date="2020-02" db="EMBL/GenBank/DDBJ databases">
        <title>Genome sequence of the type strain CGMCC 1.15528 of Mesorhizobium zhangyense.</title>
        <authorList>
            <person name="Gao J."/>
            <person name="Sun J."/>
        </authorList>
    </citation>
    <scope>NUCLEOTIDE SEQUENCE [LARGE SCALE GENOMIC DNA]</scope>
    <source>
        <strain evidence="2 3">CGMCC 1.15528</strain>
    </source>
</reference>
<keyword evidence="3" id="KW-1185">Reference proteome</keyword>
<keyword evidence="1" id="KW-1133">Transmembrane helix</keyword>
<dbReference type="Proteomes" id="UP000481252">
    <property type="component" value="Unassembled WGS sequence"/>
</dbReference>
<evidence type="ECO:0000256" key="1">
    <source>
        <dbReference type="SAM" id="Phobius"/>
    </source>
</evidence>